<feature type="compositionally biased region" description="Polar residues" evidence="4">
    <location>
        <begin position="572"/>
        <end position="586"/>
    </location>
</feature>
<evidence type="ECO:0000256" key="3">
    <source>
        <dbReference type="ARBA" id="ARBA00022490"/>
    </source>
</evidence>
<keyword evidence="3" id="KW-0963">Cytoplasm</keyword>
<dbReference type="Proteomes" id="UP000077315">
    <property type="component" value="Unassembled WGS sequence"/>
</dbReference>
<protein>
    <submittedName>
        <fullName evidence="7">Uncharacterized protein</fullName>
    </submittedName>
</protein>
<evidence type="ECO:0000256" key="1">
    <source>
        <dbReference type="ARBA" id="ARBA00004496"/>
    </source>
</evidence>
<dbReference type="InterPro" id="IPR057983">
    <property type="entry name" value="NAA35-like_N"/>
</dbReference>
<accession>A0A162WFK8</accession>
<name>A0A162WFK8_PHYB8</name>
<feature type="compositionally biased region" description="Low complexity" evidence="4">
    <location>
        <begin position="612"/>
        <end position="626"/>
    </location>
</feature>
<dbReference type="InterPro" id="IPR057982">
    <property type="entry name" value="TPR_NAA35"/>
</dbReference>
<sequence length="808" mass="92029">MYVYIDVRLEVLSELNINLLVDKNEPKDQDDILLPEWKDITEFLNKATDDFEIGQLVQLPSFSLFDAMSAIEIMDPKMDTGMVLPDSQSGVFDVSKRISAPHLIWIMDRLLSYEMAWISGHALSQTVFTCTYFHHITALAEDYHPPAATDPAEVIYSALRTYIIATVKCCHYVWNEMTQGNVYEEEDFTTNLFGLHLCEQFSDVRVLNDIDTSLHLIGQVIEREPKDIEIKDLKGIVNRLQARKEFLVGLVYLSQPHCSHFSQARAELRNLLDILRSSEPDSIRKTMRCDHVLEGAFDPNINRKLVSQAPPRPIILHSDEEVMSINPKSQSVIYCRLTFYTQSYDNLILLVERLESICNVPEFPSTGSLFNYFGYFAAKPYPDALSRSTLNTSFYHDSRIFGMYPPSQLIQSAIEEFTQPPEWWLAPSKAPITASLTPENLDLARNMLDQVMDRAAPSFIDFFKIQCQNRARQRRIQCKIVKEWDALQETVATVDEMFHEISGNDTIPYYMSSWVFNIKLDMMENILGLGFELELYGIHEYIMVYWYMQNVLDSRVFLINRVQKFIQPAINSTSESNNGATSSNSKNNINNNNNNNNGGGGGYRQPVQTGVKSPKSIVSSSSAPHPGSKEKKGPETTSDSSPSDLLECLSLLYKAKKNLVVAVYRLLRCVEKTGQLELRPLGFDDEATRFQHRFKSFAGLASPPAPSYETYVETQNFDINISEWLCSCLAELKEAKGIFDTLLNHPAADTKTEMCEDAFKKELLAMMRTCVANSIAAMRLLSANPNETKVDIEFKYHPWWPVIQLVNK</sequence>
<feature type="region of interest" description="Disordered" evidence="4">
    <location>
        <begin position="572"/>
        <end position="642"/>
    </location>
</feature>
<dbReference type="STRING" id="763407.A0A162WFK8"/>
<dbReference type="InterPro" id="IPR007244">
    <property type="entry name" value="Naa35_N"/>
</dbReference>
<dbReference type="OrthoDB" id="269405at2759"/>
<evidence type="ECO:0000259" key="6">
    <source>
        <dbReference type="Pfam" id="PF25789"/>
    </source>
</evidence>
<feature type="domain" description="NAA35-like N-terminal" evidence="5">
    <location>
        <begin position="54"/>
        <end position="205"/>
    </location>
</feature>
<reference evidence="8" key="1">
    <citation type="submission" date="2015-06" db="EMBL/GenBank/DDBJ databases">
        <title>Expansion of signal transduction pathways in fungi by whole-genome duplication.</title>
        <authorList>
            <consortium name="DOE Joint Genome Institute"/>
            <person name="Corrochano L.M."/>
            <person name="Kuo A."/>
            <person name="Marcet-Houben M."/>
            <person name="Polaino S."/>
            <person name="Salamov A."/>
            <person name="Villalobos J.M."/>
            <person name="Alvarez M.I."/>
            <person name="Avalos J."/>
            <person name="Benito E.P."/>
            <person name="Benoit I."/>
            <person name="Burger G."/>
            <person name="Camino L.P."/>
            <person name="Canovas D."/>
            <person name="Cerda-Olmedo E."/>
            <person name="Cheng J.-F."/>
            <person name="Dominguez A."/>
            <person name="Elias M."/>
            <person name="Eslava A.P."/>
            <person name="Glaser F."/>
            <person name="Grimwood J."/>
            <person name="Gutierrez G."/>
            <person name="Heitman J."/>
            <person name="Henrissat B."/>
            <person name="Iturriaga E.A."/>
            <person name="Lang B.F."/>
            <person name="Lavin J.L."/>
            <person name="Lee S."/>
            <person name="Li W."/>
            <person name="Lindquist E."/>
            <person name="Lopez-Garcia S."/>
            <person name="Luque E.M."/>
            <person name="Marcos A.T."/>
            <person name="Martin J."/>
            <person name="McCluskey K."/>
            <person name="Medina H.R."/>
            <person name="Miralles-Duran A."/>
            <person name="Miyazaki A."/>
            <person name="Munoz-Torres E."/>
            <person name="Oguiza J.A."/>
            <person name="Ohm R."/>
            <person name="Olmedo M."/>
            <person name="Orejas M."/>
            <person name="Ortiz-Castellanos L."/>
            <person name="Pisabarro A.G."/>
            <person name="Rodriguez-Romero J."/>
            <person name="Ruiz-Herrera J."/>
            <person name="Ruiz-Vazquez R."/>
            <person name="Sanz C."/>
            <person name="Schackwitz W."/>
            <person name="Schmutz J."/>
            <person name="Shahriari M."/>
            <person name="Shelest E."/>
            <person name="Silva-Franco F."/>
            <person name="Soanes D."/>
            <person name="Syed K."/>
            <person name="Tagua V.G."/>
            <person name="Talbot N.J."/>
            <person name="Thon M."/>
            <person name="De vries R.P."/>
            <person name="Wiebenga A."/>
            <person name="Yadav J.S."/>
            <person name="Braun E.L."/>
            <person name="Baker S."/>
            <person name="Garre V."/>
            <person name="Horwitz B."/>
            <person name="Torres-Martinez S."/>
            <person name="Idnurm A."/>
            <person name="Herrera-Estrella A."/>
            <person name="Gabaldon T."/>
            <person name="Grigoriev I.V."/>
        </authorList>
    </citation>
    <scope>NUCLEOTIDE SEQUENCE [LARGE SCALE GENOMIC DNA]</scope>
    <source>
        <strain evidence="8">NRRL 1555(-)</strain>
    </source>
</reference>
<dbReference type="AlphaFoldDB" id="A0A162WFK8"/>
<evidence type="ECO:0000256" key="4">
    <source>
        <dbReference type="SAM" id="MobiDB-lite"/>
    </source>
</evidence>
<evidence type="ECO:0000259" key="5">
    <source>
        <dbReference type="Pfam" id="PF04112"/>
    </source>
</evidence>
<dbReference type="FunCoup" id="A0A162WFK8">
    <property type="interactions" value="499"/>
</dbReference>
<dbReference type="RefSeq" id="XP_018284855.1">
    <property type="nucleotide sequence ID" value="XM_018442230.1"/>
</dbReference>
<dbReference type="VEuPathDB" id="FungiDB:PHYBLDRAFT_70192"/>
<dbReference type="InParanoid" id="A0A162WFK8"/>
<feature type="domain" description="NAA35-like TPR repeats" evidence="6">
    <location>
        <begin position="357"/>
        <end position="803"/>
    </location>
</feature>
<evidence type="ECO:0000313" key="7">
    <source>
        <dbReference type="EMBL" id="OAD66815.1"/>
    </source>
</evidence>
<feature type="compositionally biased region" description="Low complexity" evidence="4">
    <location>
        <begin position="587"/>
        <end position="596"/>
    </location>
</feature>
<dbReference type="PANTHER" id="PTHR21373:SF0">
    <property type="entry name" value="N-ALPHA-ACETYLTRANSFERASE 35, NATC AUXILIARY SUBUNIT"/>
    <property type="match status" value="1"/>
</dbReference>
<evidence type="ECO:0000256" key="2">
    <source>
        <dbReference type="ARBA" id="ARBA00006289"/>
    </source>
</evidence>
<dbReference type="EMBL" id="KV441000">
    <property type="protein sequence ID" value="OAD66815.1"/>
    <property type="molecule type" value="Genomic_DNA"/>
</dbReference>
<comment type="similarity">
    <text evidence="2">Belongs to the MAK10 family.</text>
</comment>
<dbReference type="GeneID" id="29003136"/>
<gene>
    <name evidence="7" type="ORF">PHYBLDRAFT_70192</name>
</gene>
<proteinExistence type="inferred from homology"/>
<keyword evidence="8" id="KW-1185">Reference proteome</keyword>
<dbReference type="Pfam" id="PF25789">
    <property type="entry name" value="TPR_NAA35"/>
    <property type="match status" value="1"/>
</dbReference>
<organism evidence="7 8">
    <name type="scientific">Phycomyces blakesleeanus (strain ATCC 8743b / DSM 1359 / FGSC 10004 / NBRC 33097 / NRRL 1555)</name>
    <dbReference type="NCBI Taxonomy" id="763407"/>
    <lineage>
        <taxon>Eukaryota</taxon>
        <taxon>Fungi</taxon>
        <taxon>Fungi incertae sedis</taxon>
        <taxon>Mucoromycota</taxon>
        <taxon>Mucoromycotina</taxon>
        <taxon>Mucoromycetes</taxon>
        <taxon>Mucorales</taxon>
        <taxon>Phycomycetaceae</taxon>
        <taxon>Phycomyces</taxon>
    </lineage>
</organism>
<comment type="subcellular location">
    <subcellularLocation>
        <location evidence="1">Cytoplasm</location>
    </subcellularLocation>
</comment>
<dbReference type="Pfam" id="PF04112">
    <property type="entry name" value="Mak10"/>
    <property type="match status" value="1"/>
</dbReference>
<evidence type="ECO:0000313" key="8">
    <source>
        <dbReference type="Proteomes" id="UP000077315"/>
    </source>
</evidence>
<dbReference type="GO" id="GO:0031417">
    <property type="term" value="C:NatC complex"/>
    <property type="evidence" value="ECO:0007669"/>
    <property type="project" value="InterPro"/>
</dbReference>
<dbReference type="PANTHER" id="PTHR21373">
    <property type="entry name" value="GLUCOSE REPRESSIBLE PROTEIN MAK10"/>
    <property type="match status" value="1"/>
</dbReference>